<feature type="domain" description="Creatinase N-terminal" evidence="2">
    <location>
        <begin position="20"/>
        <end position="146"/>
    </location>
</feature>
<accession>A0A2H0A4B4</accession>
<organism evidence="3 4">
    <name type="scientific">Candidatus Desantisbacteria bacterium CG23_combo_of_CG06-09_8_20_14_all_40_23</name>
    <dbReference type="NCBI Taxonomy" id="1974550"/>
    <lineage>
        <taxon>Bacteria</taxon>
        <taxon>Candidatus Desantisiibacteriota</taxon>
    </lineage>
</organism>
<dbReference type="InterPro" id="IPR050659">
    <property type="entry name" value="Peptidase_M24B"/>
</dbReference>
<dbReference type="InterPro" id="IPR000587">
    <property type="entry name" value="Creatinase_N"/>
</dbReference>
<dbReference type="Pfam" id="PF00557">
    <property type="entry name" value="Peptidase_M24"/>
    <property type="match status" value="1"/>
</dbReference>
<reference evidence="3 4" key="1">
    <citation type="submission" date="2017-09" db="EMBL/GenBank/DDBJ databases">
        <title>Depth-based differentiation of microbial function through sediment-hosted aquifers and enrichment of novel symbionts in the deep terrestrial subsurface.</title>
        <authorList>
            <person name="Probst A.J."/>
            <person name="Ladd B."/>
            <person name="Jarett J.K."/>
            <person name="Geller-Mcgrath D.E."/>
            <person name="Sieber C.M."/>
            <person name="Emerson J.B."/>
            <person name="Anantharaman K."/>
            <person name="Thomas B.C."/>
            <person name="Malmstrom R."/>
            <person name="Stieglmeier M."/>
            <person name="Klingl A."/>
            <person name="Woyke T."/>
            <person name="Ryan C.M."/>
            <person name="Banfield J.F."/>
        </authorList>
    </citation>
    <scope>NUCLEOTIDE SEQUENCE [LARGE SCALE GENOMIC DNA]</scope>
    <source>
        <strain evidence="3">CG23_combo_of_CG06-09_8_20_14_all_40_23</strain>
    </source>
</reference>
<dbReference type="AlphaFoldDB" id="A0A2H0A4B4"/>
<dbReference type="Gene3D" id="3.40.350.10">
    <property type="entry name" value="Creatinase/prolidase N-terminal domain"/>
    <property type="match status" value="1"/>
</dbReference>
<dbReference type="InterPro" id="IPR036005">
    <property type="entry name" value="Creatinase/aminopeptidase-like"/>
</dbReference>
<feature type="domain" description="Peptidase M24" evidence="1">
    <location>
        <begin position="154"/>
        <end position="354"/>
    </location>
</feature>
<dbReference type="EMBL" id="PCSH01000158">
    <property type="protein sequence ID" value="PIP39680.1"/>
    <property type="molecule type" value="Genomic_DNA"/>
</dbReference>
<name>A0A2H0A4B4_9BACT</name>
<evidence type="ECO:0008006" key="5">
    <source>
        <dbReference type="Google" id="ProtNLM"/>
    </source>
</evidence>
<evidence type="ECO:0000259" key="2">
    <source>
        <dbReference type="Pfam" id="PF01321"/>
    </source>
</evidence>
<sequence length="367" mass="41662">MEGKHYWRQKVQSQSQEVSRIKYLQDILLQKGMDAFLITDINNVRYLSGFTGSSGEIILTPLAAYFVTDGRYIQQAEEEITGFELIRSKVPLSETLNDFFINKYNIRRLGIETENLTYHQYQVLGEKLDFLQLVPTEKIILELRRIKSCDEIQKIRMACKIAQQAYSELLPLIKPGVSEIDLLCELEYKIKKNKGQVAFEPIIASGIRSSQPHARASNRIIQPQEPILIDWGVCYEGYNCDITRMIVPDDVSGEIQDMYRSVKETQVRVIRMLKPGIKFDEINEAGKTILTQFGYEDFWMHKIGHGIGLEVHEGLVADDDEAGLISGMVMTIEPGAYIPQMGGARVEDTVLITDDGCEVLSGGIERE</sequence>
<evidence type="ECO:0000313" key="3">
    <source>
        <dbReference type="EMBL" id="PIP39680.1"/>
    </source>
</evidence>
<dbReference type="SUPFAM" id="SSF53092">
    <property type="entry name" value="Creatinase/prolidase N-terminal domain"/>
    <property type="match status" value="1"/>
</dbReference>
<dbReference type="Proteomes" id="UP000231067">
    <property type="component" value="Unassembled WGS sequence"/>
</dbReference>
<evidence type="ECO:0000313" key="4">
    <source>
        <dbReference type="Proteomes" id="UP000231067"/>
    </source>
</evidence>
<dbReference type="Pfam" id="PF01321">
    <property type="entry name" value="Creatinase_N"/>
    <property type="match status" value="1"/>
</dbReference>
<dbReference type="PANTHER" id="PTHR46112">
    <property type="entry name" value="AMINOPEPTIDASE"/>
    <property type="match status" value="1"/>
</dbReference>
<comment type="caution">
    <text evidence="3">The sequence shown here is derived from an EMBL/GenBank/DDBJ whole genome shotgun (WGS) entry which is preliminary data.</text>
</comment>
<dbReference type="PANTHER" id="PTHR46112:SF3">
    <property type="entry name" value="AMINOPEPTIDASE YPDF"/>
    <property type="match status" value="1"/>
</dbReference>
<dbReference type="Gene3D" id="3.90.230.10">
    <property type="entry name" value="Creatinase/methionine aminopeptidase superfamily"/>
    <property type="match status" value="1"/>
</dbReference>
<protein>
    <recommendedName>
        <fullName evidence="5">Peptidase M24</fullName>
    </recommendedName>
</protein>
<dbReference type="InterPro" id="IPR029149">
    <property type="entry name" value="Creatin/AminoP/Spt16_N"/>
</dbReference>
<proteinExistence type="predicted"/>
<dbReference type="InterPro" id="IPR000994">
    <property type="entry name" value="Pept_M24"/>
</dbReference>
<gene>
    <name evidence="3" type="ORF">COX18_09275</name>
</gene>
<dbReference type="SUPFAM" id="SSF55920">
    <property type="entry name" value="Creatinase/aminopeptidase"/>
    <property type="match status" value="1"/>
</dbReference>
<evidence type="ECO:0000259" key="1">
    <source>
        <dbReference type="Pfam" id="PF00557"/>
    </source>
</evidence>